<dbReference type="AlphaFoldDB" id="A0A922MGA1"/>
<comment type="caution">
    <text evidence="1">The sequence shown here is derived from an EMBL/GenBank/DDBJ whole genome shotgun (WGS) entry which is preliminary data.</text>
</comment>
<proteinExistence type="predicted"/>
<reference evidence="1" key="1">
    <citation type="journal article" date="2021" name="G3 (Bethesda)">
        <title>Genome and transcriptome analysis of the beet armyworm Spodoptera exigua reveals targets for pest control. .</title>
        <authorList>
            <person name="Simon S."/>
            <person name="Breeschoten T."/>
            <person name="Jansen H.J."/>
            <person name="Dirks R.P."/>
            <person name="Schranz M.E."/>
            <person name="Ros V.I.D."/>
        </authorList>
    </citation>
    <scope>NUCLEOTIDE SEQUENCE</scope>
    <source>
        <strain evidence="1">TB_SE_WUR_2020</strain>
    </source>
</reference>
<organism evidence="1 2">
    <name type="scientific">Spodoptera exigua</name>
    <name type="common">Beet armyworm</name>
    <name type="synonym">Noctua fulgens</name>
    <dbReference type="NCBI Taxonomy" id="7107"/>
    <lineage>
        <taxon>Eukaryota</taxon>
        <taxon>Metazoa</taxon>
        <taxon>Ecdysozoa</taxon>
        <taxon>Arthropoda</taxon>
        <taxon>Hexapoda</taxon>
        <taxon>Insecta</taxon>
        <taxon>Pterygota</taxon>
        <taxon>Neoptera</taxon>
        <taxon>Endopterygota</taxon>
        <taxon>Lepidoptera</taxon>
        <taxon>Glossata</taxon>
        <taxon>Ditrysia</taxon>
        <taxon>Noctuoidea</taxon>
        <taxon>Noctuidae</taxon>
        <taxon>Amphipyrinae</taxon>
        <taxon>Spodoptera</taxon>
    </lineage>
</organism>
<dbReference type="EMBL" id="JACEFF010000486">
    <property type="protein sequence ID" value="KAH9636685.1"/>
    <property type="molecule type" value="Genomic_DNA"/>
</dbReference>
<protein>
    <submittedName>
        <fullName evidence="1">Uncharacterized protein</fullName>
    </submittedName>
</protein>
<evidence type="ECO:0000313" key="2">
    <source>
        <dbReference type="Proteomes" id="UP000814243"/>
    </source>
</evidence>
<dbReference type="Proteomes" id="UP000814243">
    <property type="component" value="Unassembled WGS sequence"/>
</dbReference>
<name>A0A922MGA1_SPOEX</name>
<evidence type="ECO:0000313" key="1">
    <source>
        <dbReference type="EMBL" id="KAH9636685.1"/>
    </source>
</evidence>
<accession>A0A922MGA1</accession>
<sequence length="274" mass="31920">MAFHNLLLPGQNATISNETLAVYKFGVNAGIIDPNKYPLESFAQHHRDIFRIAYEDFLALYDDQDEPTSYQEWLVINNYGIMPDTQESLFMKKDIARCLLNCDDYYRKQFLQTVKTGDILISGKSRGGFMGHAALMVTDYWVIEMRGGKNWKRGIENNNRQLSKQDWYRKNKSKWTVVYRCPDKKAAERAALWADRNYFNPHGGQYKSIHVNYKITTDFSCKNPSYSPKMVLQSYYYTSPGMIRDPYKYGAVIVPTSIPAYFMEPYTLQKIGKY</sequence>
<gene>
    <name evidence="1" type="ORF">HF086_003233</name>
</gene>